<sequence>MDDDNNNNIVRGGIKTSVATTCAIRSVRQKEFLQSPHPKRLGAIRFALTMAPCDNGHTQFPGLANQKNKKEKKNVEGHERVMMEL</sequence>
<protein>
    <submittedName>
        <fullName evidence="1">Uncharacterized protein</fullName>
    </submittedName>
</protein>
<dbReference type="EMBL" id="JAOYFB010000005">
    <property type="protein sequence ID" value="KAK4016704.1"/>
    <property type="molecule type" value="Genomic_DNA"/>
</dbReference>
<comment type="caution">
    <text evidence="1">The sequence shown here is derived from an EMBL/GenBank/DDBJ whole genome shotgun (WGS) entry which is preliminary data.</text>
</comment>
<name>A0ABQ9ZVX0_9CRUS</name>
<proteinExistence type="predicted"/>
<reference evidence="1 2" key="1">
    <citation type="journal article" date="2023" name="Nucleic Acids Res.">
        <title>The hologenome of Daphnia magna reveals possible DNA methylation and microbiome-mediated evolution of the host genome.</title>
        <authorList>
            <person name="Chaturvedi A."/>
            <person name="Li X."/>
            <person name="Dhandapani V."/>
            <person name="Marshall H."/>
            <person name="Kissane S."/>
            <person name="Cuenca-Cambronero M."/>
            <person name="Asole G."/>
            <person name="Calvet F."/>
            <person name="Ruiz-Romero M."/>
            <person name="Marangio P."/>
            <person name="Guigo R."/>
            <person name="Rago D."/>
            <person name="Mirbahai L."/>
            <person name="Eastwood N."/>
            <person name="Colbourne J.K."/>
            <person name="Zhou J."/>
            <person name="Mallon E."/>
            <person name="Orsini L."/>
        </authorList>
    </citation>
    <scope>NUCLEOTIDE SEQUENCE [LARGE SCALE GENOMIC DNA]</scope>
    <source>
        <strain evidence="1">LRV0_1</strain>
    </source>
</reference>
<accession>A0ABQ9ZVX0</accession>
<dbReference type="Proteomes" id="UP001234178">
    <property type="component" value="Unassembled WGS sequence"/>
</dbReference>
<evidence type="ECO:0000313" key="2">
    <source>
        <dbReference type="Proteomes" id="UP001234178"/>
    </source>
</evidence>
<evidence type="ECO:0000313" key="1">
    <source>
        <dbReference type="EMBL" id="KAK4016704.1"/>
    </source>
</evidence>
<gene>
    <name evidence="1" type="ORF">OUZ56_031667</name>
</gene>
<keyword evidence="2" id="KW-1185">Reference proteome</keyword>
<organism evidence="1 2">
    <name type="scientific">Daphnia magna</name>
    <dbReference type="NCBI Taxonomy" id="35525"/>
    <lineage>
        <taxon>Eukaryota</taxon>
        <taxon>Metazoa</taxon>
        <taxon>Ecdysozoa</taxon>
        <taxon>Arthropoda</taxon>
        <taxon>Crustacea</taxon>
        <taxon>Branchiopoda</taxon>
        <taxon>Diplostraca</taxon>
        <taxon>Cladocera</taxon>
        <taxon>Anomopoda</taxon>
        <taxon>Daphniidae</taxon>
        <taxon>Daphnia</taxon>
    </lineage>
</organism>